<dbReference type="Proteomes" id="UP001565200">
    <property type="component" value="Unassembled WGS sequence"/>
</dbReference>
<accession>A0ABV4CRX4</accession>
<dbReference type="EMBL" id="JBCLPP010000002">
    <property type="protein sequence ID" value="MEY8244128.1"/>
    <property type="molecule type" value="Genomic_DNA"/>
</dbReference>
<evidence type="ECO:0000313" key="2">
    <source>
        <dbReference type="EMBL" id="MEY8244128.1"/>
    </source>
</evidence>
<keyword evidence="1" id="KW-1133">Transmembrane helix</keyword>
<dbReference type="RefSeq" id="WP_121698929.1">
    <property type="nucleotide sequence ID" value="NZ_JBCLPP010000002.1"/>
</dbReference>
<dbReference type="Pfam" id="PF11810">
    <property type="entry name" value="DUF3332"/>
    <property type="match status" value="1"/>
</dbReference>
<keyword evidence="3" id="KW-1185">Reference proteome</keyword>
<protein>
    <submittedName>
        <fullName evidence="2">DUF3332 domain-containing protein</fullName>
    </submittedName>
</protein>
<evidence type="ECO:0000256" key="1">
    <source>
        <dbReference type="SAM" id="Phobius"/>
    </source>
</evidence>
<organism evidence="2 3">
    <name type="scientific">Heminiphilus faecis</name>
    <dbReference type="NCBI Taxonomy" id="2601703"/>
    <lineage>
        <taxon>Bacteria</taxon>
        <taxon>Pseudomonadati</taxon>
        <taxon>Bacteroidota</taxon>
        <taxon>Bacteroidia</taxon>
        <taxon>Bacteroidales</taxon>
        <taxon>Muribaculaceae</taxon>
        <taxon>Heminiphilus</taxon>
    </lineage>
</organism>
<name>A0ABV4CRX4_9BACT</name>
<dbReference type="InterPro" id="IPR021768">
    <property type="entry name" value="DUF3332"/>
</dbReference>
<feature type="transmembrane region" description="Helical" evidence="1">
    <location>
        <begin position="49"/>
        <end position="69"/>
    </location>
</feature>
<reference evidence="2 3" key="1">
    <citation type="submission" date="2024-03" db="EMBL/GenBank/DDBJ databases">
        <title>Mouse gut bacterial collection (mGBC) of GemPharmatech.</title>
        <authorList>
            <person name="He Y."/>
            <person name="Dong L."/>
            <person name="Wu D."/>
            <person name="Gao X."/>
            <person name="Lin Z."/>
        </authorList>
    </citation>
    <scope>NUCLEOTIDE SEQUENCE [LARGE SCALE GENOMIC DNA]</scope>
    <source>
        <strain evidence="2 3">54-13</strain>
    </source>
</reference>
<dbReference type="PROSITE" id="PS51257">
    <property type="entry name" value="PROKAR_LIPOPROTEIN"/>
    <property type="match status" value="1"/>
</dbReference>
<comment type="caution">
    <text evidence="2">The sequence shown here is derived from an EMBL/GenBank/DDBJ whole genome shotgun (WGS) entry which is preliminary data.</text>
</comment>
<sequence>MKKKYLSVAVVLALCASMLSTSCIGSFALTNKLLAWNQTVGNKFVNELVFFAFWVIPVYEISALADVLVCNSIEFWSGNNPVAQGTKVIDGQDGRYLVECDKTGYTITSENDQSVVRLDFDKSDNSWSVSVNEGESYKLMTFVDDTHVKMIAPDGGMQIVELSQAGVYAYQQMAADKYYAAR</sequence>
<gene>
    <name evidence="2" type="ORF">AAK873_00690</name>
</gene>
<keyword evidence="1" id="KW-0812">Transmembrane</keyword>
<proteinExistence type="predicted"/>
<keyword evidence="1" id="KW-0472">Membrane</keyword>
<evidence type="ECO:0000313" key="3">
    <source>
        <dbReference type="Proteomes" id="UP001565200"/>
    </source>
</evidence>